<keyword evidence="3 12" id="KW-1003">Cell membrane</keyword>
<accession>A0A6S6TA58</accession>
<keyword evidence="11 12" id="KW-0472">Membrane</keyword>
<dbReference type="CDD" id="cd07335">
    <property type="entry name" value="M48B_HtpX_like"/>
    <property type="match status" value="1"/>
</dbReference>
<feature type="transmembrane region" description="Helical" evidence="12">
    <location>
        <begin position="44"/>
        <end position="64"/>
    </location>
</feature>
<dbReference type="HAMAP" id="MF_00188">
    <property type="entry name" value="Pept_M48_protease_HtpX"/>
    <property type="match status" value="1"/>
</dbReference>
<dbReference type="EMBL" id="CACVAY010000073">
    <property type="protein sequence ID" value="CAA6815934.1"/>
    <property type="molecule type" value="Genomic_DNA"/>
</dbReference>
<evidence type="ECO:0000256" key="12">
    <source>
        <dbReference type="HAMAP-Rule" id="MF_00188"/>
    </source>
</evidence>
<evidence type="ECO:0000256" key="2">
    <source>
        <dbReference type="ARBA" id="ARBA00009779"/>
    </source>
</evidence>
<evidence type="ECO:0000256" key="7">
    <source>
        <dbReference type="ARBA" id="ARBA00022801"/>
    </source>
</evidence>
<organism evidence="14">
    <name type="scientific">uncultured Thiotrichaceae bacterium</name>
    <dbReference type="NCBI Taxonomy" id="298394"/>
    <lineage>
        <taxon>Bacteria</taxon>
        <taxon>Pseudomonadati</taxon>
        <taxon>Pseudomonadota</taxon>
        <taxon>Gammaproteobacteria</taxon>
        <taxon>Thiotrichales</taxon>
        <taxon>Thiotrichaceae</taxon>
        <taxon>environmental samples</taxon>
    </lineage>
</organism>
<keyword evidence="12" id="KW-0346">Stress response</keyword>
<keyword evidence="5 12" id="KW-0812">Transmembrane</keyword>
<dbReference type="InterPro" id="IPR050083">
    <property type="entry name" value="HtpX_protease"/>
</dbReference>
<feature type="binding site" evidence="12">
    <location>
        <position position="231"/>
    </location>
    <ligand>
        <name>Zn(2+)</name>
        <dbReference type="ChEBI" id="CHEBI:29105"/>
        <note>catalytic</note>
    </ligand>
</feature>
<dbReference type="GO" id="GO:0004222">
    <property type="term" value="F:metalloendopeptidase activity"/>
    <property type="evidence" value="ECO:0007669"/>
    <property type="project" value="UniProtKB-UniRule"/>
</dbReference>
<protein>
    <recommendedName>
        <fullName evidence="12">Protease HtpX</fullName>
        <ecNumber evidence="12">3.4.24.-</ecNumber>
    </recommendedName>
    <alternativeName>
        <fullName evidence="12">Heat shock protein HtpX</fullName>
    </alternativeName>
</protein>
<dbReference type="EC" id="3.4.24.-" evidence="12"/>
<dbReference type="GO" id="GO:0005886">
    <property type="term" value="C:plasma membrane"/>
    <property type="evidence" value="ECO:0007669"/>
    <property type="project" value="UniProtKB-SubCell"/>
</dbReference>
<evidence type="ECO:0000256" key="9">
    <source>
        <dbReference type="ARBA" id="ARBA00022989"/>
    </source>
</evidence>
<comment type="cofactor">
    <cofactor evidence="12">
        <name>Zn(2+)</name>
        <dbReference type="ChEBI" id="CHEBI:29105"/>
    </cofactor>
    <text evidence="12">Binds 1 zinc ion per subunit.</text>
</comment>
<comment type="subcellular location">
    <subcellularLocation>
        <location evidence="1 12">Cell membrane</location>
        <topology evidence="1 12">Multi-pass membrane protein</topology>
    </subcellularLocation>
</comment>
<evidence type="ECO:0000256" key="4">
    <source>
        <dbReference type="ARBA" id="ARBA00022670"/>
    </source>
</evidence>
<sequence length="302" mass="32646">MKRIFLLIATNMAVLLVFSVAWSILDSIFGISEMLVGMGMPVQFGSIAVMALVFGFGGALISLLMSKGMAKRSMGVQVIEQPATSQERWLIETVARQAEQAGIGMPEVGIFHSPEPNAFATGAKKNDALVAVSQGLLDHMTQDEVEAVLGHEIAHVANGDMVTQTLIQGVLNTFVIVLSRIIGHAIDSFLNRGNENSSGFGIGYFVSTIILDMLFGLVASMIVMWHSRHREFHADKGGAELAGREKMIAALQRLQQVNQPHDLPGEMAAFGIAGGVKAGFSKLMMTHPPLEQRISALKNREY</sequence>
<evidence type="ECO:0000256" key="3">
    <source>
        <dbReference type="ARBA" id="ARBA00022475"/>
    </source>
</evidence>
<feature type="binding site" evidence="12">
    <location>
        <position position="151"/>
    </location>
    <ligand>
        <name>Zn(2+)</name>
        <dbReference type="ChEBI" id="CHEBI:29105"/>
        <note>catalytic</note>
    </ligand>
</feature>
<evidence type="ECO:0000256" key="10">
    <source>
        <dbReference type="ARBA" id="ARBA00023049"/>
    </source>
</evidence>
<name>A0A6S6TA58_9GAMM</name>
<evidence type="ECO:0000256" key="5">
    <source>
        <dbReference type="ARBA" id="ARBA00022692"/>
    </source>
</evidence>
<dbReference type="AlphaFoldDB" id="A0A6S6TA58"/>
<keyword evidence="8 12" id="KW-0862">Zinc</keyword>
<evidence type="ECO:0000256" key="1">
    <source>
        <dbReference type="ARBA" id="ARBA00004651"/>
    </source>
</evidence>
<feature type="transmembrane region" description="Helical" evidence="12">
    <location>
        <begin position="202"/>
        <end position="225"/>
    </location>
</feature>
<proteinExistence type="inferred from homology"/>
<feature type="active site" evidence="12">
    <location>
        <position position="152"/>
    </location>
</feature>
<gene>
    <name evidence="12" type="primary">htpX</name>
    <name evidence="14" type="ORF">HELGO_WM16766</name>
</gene>
<feature type="transmembrane region" description="Helical" evidence="12">
    <location>
        <begin position="5"/>
        <end position="24"/>
    </location>
</feature>
<feature type="domain" description="Peptidase M48" evidence="13">
    <location>
        <begin position="85"/>
        <end position="300"/>
    </location>
</feature>
<dbReference type="Pfam" id="PF01435">
    <property type="entry name" value="Peptidase_M48"/>
    <property type="match status" value="1"/>
</dbReference>
<dbReference type="NCBIfam" id="NF003965">
    <property type="entry name" value="PRK05457.1"/>
    <property type="match status" value="1"/>
</dbReference>
<keyword evidence="7 12" id="KW-0378">Hydrolase</keyword>
<evidence type="ECO:0000256" key="8">
    <source>
        <dbReference type="ARBA" id="ARBA00022833"/>
    </source>
</evidence>
<evidence type="ECO:0000256" key="11">
    <source>
        <dbReference type="ARBA" id="ARBA00023136"/>
    </source>
</evidence>
<dbReference type="GO" id="GO:0008270">
    <property type="term" value="F:zinc ion binding"/>
    <property type="evidence" value="ECO:0007669"/>
    <property type="project" value="UniProtKB-UniRule"/>
</dbReference>
<dbReference type="InterPro" id="IPR022919">
    <property type="entry name" value="Pept_M48_protease_HtpX"/>
</dbReference>
<dbReference type="PANTHER" id="PTHR43221">
    <property type="entry name" value="PROTEASE HTPX"/>
    <property type="match status" value="1"/>
</dbReference>
<dbReference type="Gene3D" id="3.30.2010.10">
    <property type="entry name" value="Metalloproteases ('zincins'), catalytic domain"/>
    <property type="match status" value="1"/>
</dbReference>
<keyword evidence="4 12" id="KW-0645">Protease</keyword>
<feature type="transmembrane region" description="Helical" evidence="12">
    <location>
        <begin position="170"/>
        <end position="190"/>
    </location>
</feature>
<evidence type="ECO:0000313" key="14">
    <source>
        <dbReference type="EMBL" id="CAA6815934.1"/>
    </source>
</evidence>
<dbReference type="PANTHER" id="PTHR43221:SF1">
    <property type="entry name" value="PROTEASE HTPX"/>
    <property type="match status" value="1"/>
</dbReference>
<evidence type="ECO:0000256" key="6">
    <source>
        <dbReference type="ARBA" id="ARBA00022723"/>
    </source>
</evidence>
<comment type="similarity">
    <text evidence="2 12">Belongs to the peptidase M48B family.</text>
</comment>
<feature type="binding site" evidence="12">
    <location>
        <position position="155"/>
    </location>
    <ligand>
        <name>Zn(2+)</name>
        <dbReference type="ChEBI" id="CHEBI:29105"/>
        <note>catalytic</note>
    </ligand>
</feature>
<dbReference type="GO" id="GO:0006508">
    <property type="term" value="P:proteolysis"/>
    <property type="evidence" value="ECO:0007669"/>
    <property type="project" value="UniProtKB-KW"/>
</dbReference>
<dbReference type="InterPro" id="IPR001915">
    <property type="entry name" value="Peptidase_M48"/>
</dbReference>
<keyword evidence="6 12" id="KW-0479">Metal-binding</keyword>
<keyword evidence="9 12" id="KW-1133">Transmembrane helix</keyword>
<keyword evidence="10 12" id="KW-0482">Metalloprotease</keyword>
<reference evidence="14" key="1">
    <citation type="submission" date="2020-01" db="EMBL/GenBank/DDBJ databases">
        <authorList>
            <person name="Meier V. D."/>
            <person name="Meier V D."/>
        </authorList>
    </citation>
    <scope>NUCLEOTIDE SEQUENCE</scope>
    <source>
        <strain evidence="14">HLG_WM_MAG_07</strain>
    </source>
</reference>
<evidence type="ECO:0000259" key="13">
    <source>
        <dbReference type="Pfam" id="PF01435"/>
    </source>
</evidence>